<dbReference type="InterPro" id="IPR000182">
    <property type="entry name" value="GNAT_dom"/>
</dbReference>
<accession>A0A1I7N195</accession>
<dbReference type="EMBL" id="FPCH01000001">
    <property type="protein sequence ID" value="SFV28439.1"/>
    <property type="molecule type" value="Genomic_DNA"/>
</dbReference>
<reference evidence="3" key="1">
    <citation type="submission" date="2016-10" db="EMBL/GenBank/DDBJ databases">
        <authorList>
            <person name="Varghese N."/>
            <person name="Submissions S."/>
        </authorList>
    </citation>
    <scope>NUCLEOTIDE SEQUENCE [LARGE SCALE GENOMIC DNA]</scope>
    <source>
        <strain evidence="3">DSM 1565</strain>
    </source>
</reference>
<dbReference type="Pfam" id="PF00583">
    <property type="entry name" value="Acetyltransf_1"/>
    <property type="match status" value="1"/>
</dbReference>
<feature type="domain" description="N-acetyltransferase" evidence="1">
    <location>
        <begin position="49"/>
        <end position="169"/>
    </location>
</feature>
<dbReference type="AlphaFoldDB" id="A0A1I7N195"/>
<name>A0A1I7N195_9HYPH</name>
<evidence type="ECO:0000313" key="3">
    <source>
        <dbReference type="Proteomes" id="UP000199423"/>
    </source>
</evidence>
<evidence type="ECO:0000313" key="2">
    <source>
        <dbReference type="EMBL" id="SFV28439.1"/>
    </source>
</evidence>
<organism evidence="2 3">
    <name type="scientific">Hyphomicrobium facile</name>
    <dbReference type="NCBI Taxonomy" id="51670"/>
    <lineage>
        <taxon>Bacteria</taxon>
        <taxon>Pseudomonadati</taxon>
        <taxon>Pseudomonadota</taxon>
        <taxon>Alphaproteobacteria</taxon>
        <taxon>Hyphomicrobiales</taxon>
        <taxon>Hyphomicrobiaceae</taxon>
        <taxon>Hyphomicrobium</taxon>
    </lineage>
</organism>
<keyword evidence="3" id="KW-1185">Reference proteome</keyword>
<dbReference type="STRING" id="51670.SAMN04488557_1005"/>
<dbReference type="Proteomes" id="UP000199423">
    <property type="component" value="Unassembled WGS sequence"/>
</dbReference>
<dbReference type="Gene3D" id="3.40.630.30">
    <property type="match status" value="1"/>
</dbReference>
<sequence length="269" mass="30154">MLQIVERRVAGSRPAKISPVKTERFIVDTCENRPDLFDACVALENEVWDDLAFLDYTDAHHAHYEELLERHPECHLCMTEADTGELVATGMCVPLNLPNDKALPREGWDWIVDTASVQKGHFANVIGALSISVPEAQRHRGLARDLITAMSIVARLHGCSGVIAPVRPSAKRDYPLVEMTEYVSWQDDRGRLFDPWLRSHVAAGGVLKGVCDRSMVVEQPIAFWEEWAAVYDRDEGFIPLRGGLAPLFVDRRSGVGSYVEPNVWVWHAA</sequence>
<evidence type="ECO:0000259" key="1">
    <source>
        <dbReference type="Pfam" id="PF00583"/>
    </source>
</evidence>
<dbReference type="GO" id="GO:0016747">
    <property type="term" value="F:acyltransferase activity, transferring groups other than amino-acyl groups"/>
    <property type="evidence" value="ECO:0007669"/>
    <property type="project" value="InterPro"/>
</dbReference>
<dbReference type="InterPro" id="IPR016181">
    <property type="entry name" value="Acyl_CoA_acyltransferase"/>
</dbReference>
<protein>
    <recommendedName>
        <fullName evidence="1">N-acetyltransferase domain-containing protein</fullName>
    </recommendedName>
</protein>
<dbReference type="SUPFAM" id="SSF55729">
    <property type="entry name" value="Acyl-CoA N-acyltransferases (Nat)"/>
    <property type="match status" value="1"/>
</dbReference>
<proteinExistence type="predicted"/>
<dbReference type="RefSeq" id="WP_092864961.1">
    <property type="nucleotide sequence ID" value="NZ_FPCH01000001.1"/>
</dbReference>
<gene>
    <name evidence="2" type="ORF">SAMN04488557_1005</name>
</gene>